<evidence type="ECO:0000313" key="3">
    <source>
        <dbReference type="Proteomes" id="UP000188276"/>
    </source>
</evidence>
<dbReference type="InterPro" id="IPR025391">
    <property type="entry name" value="DUF4123"/>
</dbReference>
<gene>
    <name evidence="2" type="ORF">VR7878_01165</name>
</gene>
<dbReference type="Proteomes" id="UP000188276">
    <property type="component" value="Unassembled WGS sequence"/>
</dbReference>
<dbReference type="RefSeq" id="WP_077334293.1">
    <property type="nucleotide sequence ID" value="NZ_FULE01000015.1"/>
</dbReference>
<protein>
    <recommendedName>
        <fullName evidence="1">DUF4123 domain-containing protein</fullName>
    </recommendedName>
</protein>
<feature type="domain" description="DUF4123" evidence="1">
    <location>
        <begin position="11"/>
        <end position="123"/>
    </location>
</feature>
<evidence type="ECO:0000259" key="1">
    <source>
        <dbReference type="Pfam" id="PF13503"/>
    </source>
</evidence>
<dbReference type="EMBL" id="FULE01000015">
    <property type="protein sequence ID" value="SJN55278.1"/>
    <property type="molecule type" value="Genomic_DNA"/>
</dbReference>
<dbReference type="OrthoDB" id="5871823at2"/>
<sequence>MLPAIETSQPIYLLLDGAQIDALAKQVALLDATDQVMPLYAGTRLQDVIEVSPLLVQVSSLTPFAELLESDENKNGCLILESDAGFDALFRYWQAQLFALSPESSEPMVFRLYDPRIFAAFQKTEHSLEKRRLFGPCHRIWCWNKKEICWENFQTEETVDAAIWQQSPFVMTQAHLDVLFELKIEHFIHQLHQHIQSYFPQLLPPDETCEDFARFVYQKSMALGFESPQSIFYFANIWCHLGDSCLDKSIYPEIAILLTEPSQQIPQQRIKSAALQLANYQPNLTHRVADYIC</sequence>
<dbReference type="STRING" id="1123498.VR7878_01165"/>
<organism evidence="2 3">
    <name type="scientific">Vibrio ruber (strain DSM 16370 / JCM 11486 / BCRC 17186 / CECT 7878 / LMG 23124 / VR1)</name>
    <dbReference type="NCBI Taxonomy" id="1123498"/>
    <lineage>
        <taxon>Bacteria</taxon>
        <taxon>Pseudomonadati</taxon>
        <taxon>Pseudomonadota</taxon>
        <taxon>Gammaproteobacteria</taxon>
        <taxon>Vibrionales</taxon>
        <taxon>Vibrionaceae</taxon>
        <taxon>Vibrio</taxon>
    </lineage>
</organism>
<proteinExistence type="predicted"/>
<name>A0A1R4LFD2_VIBR1</name>
<reference evidence="3" key="1">
    <citation type="submission" date="2017-02" db="EMBL/GenBank/DDBJ databases">
        <authorList>
            <person name="Rodrigo-Torres L."/>
            <person name="Arahal R.D."/>
            <person name="Lucena T."/>
        </authorList>
    </citation>
    <scope>NUCLEOTIDE SEQUENCE [LARGE SCALE GENOMIC DNA]</scope>
    <source>
        <strain evidence="3">CECT 7878</strain>
    </source>
</reference>
<dbReference type="AlphaFoldDB" id="A0A1R4LFD2"/>
<evidence type="ECO:0000313" key="2">
    <source>
        <dbReference type="EMBL" id="SJN55278.1"/>
    </source>
</evidence>
<accession>A0A1R4LFD2</accession>
<keyword evidence="3" id="KW-1185">Reference proteome</keyword>
<dbReference type="Pfam" id="PF13503">
    <property type="entry name" value="DUF4123"/>
    <property type="match status" value="1"/>
</dbReference>